<evidence type="ECO:0000313" key="18">
    <source>
        <dbReference type="Proteomes" id="UP001497497"/>
    </source>
</evidence>
<keyword evidence="6 14" id="KW-0479">Metal-binding</keyword>
<comment type="caution">
    <text evidence="17">The sequence shown here is derived from an EMBL/GenBank/DDBJ whole genome shotgun (WGS) entry which is preliminary data.</text>
</comment>
<dbReference type="FunFam" id="3.30.980.10:FF:000004">
    <property type="entry name" value="Alanine--tRNA ligase, cytoplasmic"/>
    <property type="match status" value="1"/>
</dbReference>
<dbReference type="Gene3D" id="3.30.980.10">
    <property type="entry name" value="Threonyl-trna Synthetase, Chain A, domain 2"/>
    <property type="match status" value="1"/>
</dbReference>
<comment type="function">
    <text evidence="14">Catalyzes the attachment of alanine to tRNA(Ala) in a two-step reaction: alanine is first activated by ATP to form Ala-AMP and then transferred to the acceptor end of tRNA(Ala). Also edits incorrectly charged tRNA(Ala) via its editing domain.</text>
</comment>
<keyword evidence="18" id="KW-1185">Reference proteome</keyword>
<keyword evidence="8 14" id="KW-0862">Zinc</keyword>
<dbReference type="InterPro" id="IPR018164">
    <property type="entry name" value="Ala-tRNA-synth_IIc_N"/>
</dbReference>
<dbReference type="NCBIfam" id="TIGR00344">
    <property type="entry name" value="alaS"/>
    <property type="match status" value="1"/>
</dbReference>
<dbReference type="InterPro" id="IPR018163">
    <property type="entry name" value="Thr/Ala-tRNA-synth_IIc_edit"/>
</dbReference>
<keyword evidence="4 14" id="KW-0820">tRNA-binding</keyword>
<dbReference type="HAMAP" id="MF_00036_B">
    <property type="entry name" value="Ala_tRNA_synth_B"/>
    <property type="match status" value="1"/>
</dbReference>
<feature type="binding site" evidence="14">
    <location>
        <position position="629"/>
    </location>
    <ligand>
        <name>Zn(2+)</name>
        <dbReference type="ChEBI" id="CHEBI:29105"/>
    </ligand>
</feature>
<dbReference type="Gene3D" id="2.40.30.130">
    <property type="match status" value="1"/>
</dbReference>
<evidence type="ECO:0000256" key="15">
    <source>
        <dbReference type="SAM" id="Coils"/>
    </source>
</evidence>
<evidence type="ECO:0000256" key="7">
    <source>
        <dbReference type="ARBA" id="ARBA00022741"/>
    </source>
</evidence>
<comment type="cofactor">
    <cofactor evidence="14">
        <name>Zn(2+)</name>
        <dbReference type="ChEBI" id="CHEBI:29105"/>
    </cofactor>
    <text evidence="14">Binds 1 zinc ion per subunit.</text>
</comment>
<evidence type="ECO:0000256" key="5">
    <source>
        <dbReference type="ARBA" id="ARBA00022598"/>
    </source>
</evidence>
<proteinExistence type="inferred from homology"/>
<dbReference type="PRINTS" id="PR00980">
    <property type="entry name" value="TRNASYNTHALA"/>
</dbReference>
<dbReference type="GO" id="GO:0002161">
    <property type="term" value="F:aminoacyl-tRNA deacylase activity"/>
    <property type="evidence" value="ECO:0007669"/>
    <property type="project" value="TreeGrafter"/>
</dbReference>
<dbReference type="FunFam" id="3.30.930.10:FF:000011">
    <property type="entry name" value="Alanine--tRNA ligase, cytoplasmic"/>
    <property type="match status" value="1"/>
</dbReference>
<dbReference type="CDD" id="cd00673">
    <property type="entry name" value="AlaRS_core"/>
    <property type="match status" value="1"/>
</dbReference>
<evidence type="ECO:0000256" key="1">
    <source>
        <dbReference type="ARBA" id="ARBA00008429"/>
    </source>
</evidence>
<evidence type="ECO:0000256" key="11">
    <source>
        <dbReference type="ARBA" id="ARBA00022917"/>
    </source>
</evidence>
<dbReference type="SUPFAM" id="SSF55186">
    <property type="entry name" value="ThrRS/AlaRS common domain"/>
    <property type="match status" value="1"/>
</dbReference>
<evidence type="ECO:0000259" key="16">
    <source>
        <dbReference type="PROSITE" id="PS50860"/>
    </source>
</evidence>
<evidence type="ECO:0000256" key="14">
    <source>
        <dbReference type="HAMAP-Rule" id="MF_03133"/>
    </source>
</evidence>
<dbReference type="GO" id="GO:0008270">
    <property type="term" value="F:zinc ion binding"/>
    <property type="evidence" value="ECO:0007669"/>
    <property type="project" value="UniProtKB-UniRule"/>
</dbReference>
<name>A0AAV2H2K2_LYMST</name>
<evidence type="ECO:0000256" key="4">
    <source>
        <dbReference type="ARBA" id="ARBA00022555"/>
    </source>
</evidence>
<dbReference type="InterPro" id="IPR012947">
    <property type="entry name" value="tRNA_SAD"/>
</dbReference>
<evidence type="ECO:0000256" key="9">
    <source>
        <dbReference type="ARBA" id="ARBA00022840"/>
    </source>
</evidence>
<keyword evidence="7 14" id="KW-0547">Nucleotide-binding</keyword>
<evidence type="ECO:0000313" key="17">
    <source>
        <dbReference type="EMBL" id="CAL1527850.1"/>
    </source>
</evidence>
<dbReference type="PANTHER" id="PTHR11777:SF9">
    <property type="entry name" value="ALANINE--TRNA LIGASE, CYTOPLASMIC"/>
    <property type="match status" value="1"/>
</dbReference>
<dbReference type="EC" id="6.1.1.7" evidence="2"/>
<evidence type="ECO:0000256" key="8">
    <source>
        <dbReference type="ARBA" id="ARBA00022833"/>
    </source>
</evidence>
<dbReference type="GO" id="GO:0004813">
    <property type="term" value="F:alanine-tRNA ligase activity"/>
    <property type="evidence" value="ECO:0007669"/>
    <property type="project" value="UniProtKB-UniRule"/>
</dbReference>
<dbReference type="GO" id="GO:0005739">
    <property type="term" value="C:mitochondrion"/>
    <property type="evidence" value="ECO:0007669"/>
    <property type="project" value="TreeGrafter"/>
</dbReference>
<dbReference type="InterPro" id="IPR050058">
    <property type="entry name" value="Ala-tRNA_ligase"/>
</dbReference>
<dbReference type="SMART" id="SM00863">
    <property type="entry name" value="tRNA_SAD"/>
    <property type="match status" value="1"/>
</dbReference>
<comment type="similarity">
    <text evidence="1">Belongs to the class-II aminoacyl-tRNA synthetase family. Alax-L subfamily.</text>
</comment>
<keyword evidence="11 14" id="KW-0648">Protein biosynthesis</keyword>
<dbReference type="GO" id="GO:0000049">
    <property type="term" value="F:tRNA binding"/>
    <property type="evidence" value="ECO:0007669"/>
    <property type="project" value="UniProtKB-KW"/>
</dbReference>
<dbReference type="SUPFAM" id="SSF101353">
    <property type="entry name" value="Putative anticodon-binding domain of alanyl-tRNA synthetase (AlaRS)"/>
    <property type="match status" value="1"/>
</dbReference>
<dbReference type="InterPro" id="IPR045864">
    <property type="entry name" value="aa-tRNA-synth_II/BPL/LPL"/>
</dbReference>
<gene>
    <name evidence="17" type="ORF">GSLYS_00002020001</name>
</gene>
<dbReference type="InterPro" id="IPR009000">
    <property type="entry name" value="Transl_B-barrel_sf"/>
</dbReference>
<dbReference type="Gene3D" id="3.30.930.10">
    <property type="entry name" value="Bira Bifunctional Protein, Domain 2"/>
    <property type="match status" value="1"/>
</dbReference>
<dbReference type="Pfam" id="PF01411">
    <property type="entry name" value="tRNA-synt_2c"/>
    <property type="match status" value="1"/>
</dbReference>
<keyword evidence="15" id="KW-0175">Coiled coil</keyword>
<dbReference type="EMBL" id="CAXITT010000023">
    <property type="protein sequence ID" value="CAL1527850.1"/>
    <property type="molecule type" value="Genomic_DNA"/>
</dbReference>
<dbReference type="InterPro" id="IPR018162">
    <property type="entry name" value="Ala-tRNA-ligase_IIc_anticod-bd"/>
</dbReference>
<evidence type="ECO:0000256" key="10">
    <source>
        <dbReference type="ARBA" id="ARBA00022884"/>
    </source>
</evidence>
<dbReference type="InterPro" id="IPR023033">
    <property type="entry name" value="Ala_tRNA_ligase_euk/bac"/>
</dbReference>
<dbReference type="Pfam" id="PF07973">
    <property type="entry name" value="tRNA_SAD"/>
    <property type="match status" value="1"/>
</dbReference>
<dbReference type="SUPFAM" id="SSF50447">
    <property type="entry name" value="Translation proteins"/>
    <property type="match status" value="1"/>
</dbReference>
<reference evidence="17 18" key="1">
    <citation type="submission" date="2024-04" db="EMBL/GenBank/DDBJ databases">
        <authorList>
            <consortium name="Genoscope - CEA"/>
            <person name="William W."/>
        </authorList>
    </citation>
    <scope>NUCLEOTIDE SEQUENCE [LARGE SCALE GENOMIC DNA]</scope>
</reference>
<keyword evidence="10 14" id="KW-0694">RNA-binding</keyword>
<keyword evidence="12 14" id="KW-0030">Aminoacyl-tRNA synthetase</keyword>
<feature type="domain" description="Alanyl-transfer RNA synthetases family profile" evidence="16">
    <location>
        <begin position="28"/>
        <end position="770"/>
    </location>
</feature>
<dbReference type="SUPFAM" id="SSF55681">
    <property type="entry name" value="Class II aaRS and biotin synthetases"/>
    <property type="match status" value="1"/>
</dbReference>
<dbReference type="Proteomes" id="UP001497497">
    <property type="component" value="Unassembled WGS sequence"/>
</dbReference>
<accession>A0AAV2H2K2</accession>
<dbReference type="GO" id="GO:0006419">
    <property type="term" value="P:alanyl-tRNA aminoacylation"/>
    <property type="evidence" value="ECO:0007669"/>
    <property type="project" value="InterPro"/>
</dbReference>
<feature type="binding site" evidence="14">
    <location>
        <position position="733"/>
    </location>
    <ligand>
        <name>Zn(2+)</name>
        <dbReference type="ChEBI" id="CHEBI:29105"/>
    </ligand>
</feature>
<evidence type="ECO:0000256" key="3">
    <source>
        <dbReference type="ARBA" id="ARBA00017959"/>
    </source>
</evidence>
<evidence type="ECO:0000256" key="13">
    <source>
        <dbReference type="ARBA" id="ARBA00048300"/>
    </source>
</evidence>
<feature type="binding site" evidence="14">
    <location>
        <position position="737"/>
    </location>
    <ligand>
        <name>Zn(2+)</name>
        <dbReference type="ChEBI" id="CHEBI:29105"/>
    </ligand>
</feature>
<evidence type="ECO:0000256" key="12">
    <source>
        <dbReference type="ARBA" id="ARBA00023146"/>
    </source>
</evidence>
<organism evidence="17 18">
    <name type="scientific">Lymnaea stagnalis</name>
    <name type="common">Great pond snail</name>
    <name type="synonym">Helix stagnalis</name>
    <dbReference type="NCBI Taxonomy" id="6523"/>
    <lineage>
        <taxon>Eukaryota</taxon>
        <taxon>Metazoa</taxon>
        <taxon>Spiralia</taxon>
        <taxon>Lophotrochozoa</taxon>
        <taxon>Mollusca</taxon>
        <taxon>Gastropoda</taxon>
        <taxon>Heterobranchia</taxon>
        <taxon>Euthyneura</taxon>
        <taxon>Panpulmonata</taxon>
        <taxon>Hygrophila</taxon>
        <taxon>Lymnaeoidea</taxon>
        <taxon>Lymnaeidae</taxon>
        <taxon>Lymnaea</taxon>
    </lineage>
</organism>
<comment type="domain">
    <text evidence="14">Consists of three domains; the N-terminal catalytic domain, the editing domain and the C-terminal C-Ala domain. The editing domain removes incorrectly charged amino acids, while the C-Ala domain, along with tRNA(Ala), serves as a bridge to cooperatively bring together the editing and aminoacylation centers thus stimulating deacylation of misacylated tRNAs.</text>
</comment>
<comment type="catalytic activity">
    <reaction evidence="13 14">
        <text>tRNA(Ala) + L-alanine + ATP = L-alanyl-tRNA(Ala) + AMP + diphosphate</text>
        <dbReference type="Rhea" id="RHEA:12540"/>
        <dbReference type="Rhea" id="RHEA-COMP:9657"/>
        <dbReference type="Rhea" id="RHEA-COMP:9923"/>
        <dbReference type="ChEBI" id="CHEBI:30616"/>
        <dbReference type="ChEBI" id="CHEBI:33019"/>
        <dbReference type="ChEBI" id="CHEBI:57972"/>
        <dbReference type="ChEBI" id="CHEBI:78442"/>
        <dbReference type="ChEBI" id="CHEBI:78497"/>
        <dbReference type="ChEBI" id="CHEBI:456215"/>
        <dbReference type="EC" id="6.1.1.7"/>
    </reaction>
</comment>
<keyword evidence="5 14" id="KW-0436">Ligase</keyword>
<sequence>MNLLTFRTSNKSKLRFSSLNYIVRCMSWSSTDVRTTFINFFLARRHEFVSSSSVTPKKGEGTYFTNAGMNQFKPIFLGECDQTSKFHSLLRAVNSQKCIRVGGKHNDLEDVGHDLTHHTFFEMLGNWSFGDYFKAEACQMAYELLTEQYEIPVDRLYFTYFAGDKALNLPEDEDCKHIWLSLGVPSQRVLPFGSQDNFWDMGVTGPCGPCTEIHYDHVGNRQAASLVNAGSPSVVEIWNLVFMQYNRLPDQSLQPLPKFHVDTGMGLERMTAVLNGTADNYSTDLFMPIFHYIHTHAKCPAYQGGKNEIDTAYRLIADHTRMFTVAISDGVLPASDNTGHKLRSILHRCIHLCRETFNLDPYTALPDLASLVVKSLGSVYPEVVQNKEKICQVVRVSIEHHDKQRELAFKSFSKVLSKTGSQKKLSGDVILALEKGQYGNPVPIDMITELATSHGFDLDIEGFEKLREERKVDISSAPLTSAPERASTLVNEMVARGITLTDDSYKYLYSSLGDGIYDFSYLTSQTGACRVQGISGQFTVTEQLTEGEQGEIILDKTCFYSEAGGQDSDTGELVSNTGTFLVTYVKNVRGYIVHYGHTIDGSIQIGQLVEPRISQERREGCMRNHTATHLLNSALTNFLPTSQQQGSSVTPYKLTFDFLALAPLEINHVQQTESMVRDIIKQEYPVHQRTVSLEDAVKLPNVKVLQNEEYPDQVFVISIGPSNTRNPISIELCCGTHVIHTADIQEFCITQMSSKSQNVKRATCVTGKEAEQAHLVGSVVKSMCLLLVKMLKSEPVKDIEKLHKLISQVIRGLESRQERVDHTLSVLNVKSSGHRSEVESLKEDINKAKNLVDSFSDSLQLLENNAEPESLMRQLIKNLKKSQQLELLPKTVREEAHSCVENMEYKVTELVNKRLIAVLNEMVRREMDQFPSSVTTVVLNDLDINPRQMAKSLSQQGWGKCIVLVKKGRTNANVVFSLPLRSHKVLSKGEMDALVKEVAVNGTANAKLTSHNDRVSVYTISVQGDLDVGVLQACFEKLSQVQQ</sequence>
<dbReference type="PANTHER" id="PTHR11777">
    <property type="entry name" value="ALANYL-TRNA SYNTHETASE"/>
    <property type="match status" value="1"/>
</dbReference>
<evidence type="ECO:0000256" key="6">
    <source>
        <dbReference type="ARBA" id="ARBA00022723"/>
    </source>
</evidence>
<feature type="coiled-coil region" evidence="15">
    <location>
        <begin position="831"/>
        <end position="865"/>
    </location>
</feature>
<protein>
    <recommendedName>
        <fullName evidence="3">Alanine--tRNA ligase</fullName>
        <ecNumber evidence="2">6.1.1.7</ecNumber>
    </recommendedName>
</protein>
<comment type="subunit">
    <text evidence="14">Monomer.</text>
</comment>
<dbReference type="PROSITE" id="PS50860">
    <property type="entry name" value="AA_TRNA_LIGASE_II_ALA"/>
    <property type="match status" value="1"/>
</dbReference>
<dbReference type="InterPro" id="IPR002318">
    <property type="entry name" value="Ala-tRNA-lgiase_IIc"/>
</dbReference>
<dbReference type="InterPro" id="IPR018165">
    <property type="entry name" value="Ala-tRNA-synth_IIc_core"/>
</dbReference>
<dbReference type="AlphaFoldDB" id="A0AAV2H2K2"/>
<dbReference type="GO" id="GO:0005524">
    <property type="term" value="F:ATP binding"/>
    <property type="evidence" value="ECO:0007669"/>
    <property type="project" value="UniProtKB-UniRule"/>
</dbReference>
<feature type="binding site" evidence="14">
    <location>
        <position position="625"/>
    </location>
    <ligand>
        <name>Zn(2+)</name>
        <dbReference type="ChEBI" id="CHEBI:29105"/>
    </ligand>
</feature>
<evidence type="ECO:0000256" key="2">
    <source>
        <dbReference type="ARBA" id="ARBA00013168"/>
    </source>
</evidence>
<keyword evidence="9 14" id="KW-0067">ATP-binding</keyword>